<organism evidence="1">
    <name type="scientific">marine metagenome</name>
    <dbReference type="NCBI Taxonomy" id="408172"/>
    <lineage>
        <taxon>unclassified sequences</taxon>
        <taxon>metagenomes</taxon>
        <taxon>ecological metagenomes</taxon>
    </lineage>
</organism>
<evidence type="ECO:0008006" key="2">
    <source>
        <dbReference type="Google" id="ProtNLM"/>
    </source>
</evidence>
<name>A0A382NKG5_9ZZZZ</name>
<evidence type="ECO:0000313" key="1">
    <source>
        <dbReference type="EMBL" id="SVC61703.1"/>
    </source>
</evidence>
<gene>
    <name evidence="1" type="ORF">METZ01_LOCUS314557</name>
</gene>
<dbReference type="GO" id="GO:0005975">
    <property type="term" value="P:carbohydrate metabolic process"/>
    <property type="evidence" value="ECO:0007669"/>
    <property type="project" value="InterPro"/>
</dbReference>
<dbReference type="EMBL" id="UINC01101132">
    <property type="protein sequence ID" value="SVC61703.1"/>
    <property type="molecule type" value="Genomic_DNA"/>
</dbReference>
<dbReference type="Gene3D" id="1.50.10.10">
    <property type="match status" value="1"/>
</dbReference>
<protein>
    <recommendedName>
        <fullName evidence="2">Alpha-L-rhamnosidase six-hairpin glycosidase domain-containing protein</fullName>
    </recommendedName>
</protein>
<dbReference type="SUPFAM" id="SSF48208">
    <property type="entry name" value="Six-hairpin glycosidases"/>
    <property type="match status" value="1"/>
</dbReference>
<dbReference type="AlphaFoldDB" id="A0A382NKG5"/>
<dbReference type="InterPro" id="IPR008928">
    <property type="entry name" value="6-hairpin_glycosidase_sf"/>
</dbReference>
<reference evidence="1" key="1">
    <citation type="submission" date="2018-05" db="EMBL/GenBank/DDBJ databases">
        <authorList>
            <person name="Lanie J.A."/>
            <person name="Ng W.-L."/>
            <person name="Kazmierczak K.M."/>
            <person name="Andrzejewski T.M."/>
            <person name="Davidsen T.M."/>
            <person name="Wayne K.J."/>
            <person name="Tettelin H."/>
            <person name="Glass J.I."/>
            <person name="Rusch D."/>
            <person name="Podicherti R."/>
            <person name="Tsui H.-C.T."/>
            <person name="Winkler M.E."/>
        </authorList>
    </citation>
    <scope>NUCLEOTIDE SEQUENCE</scope>
</reference>
<feature type="non-terminal residue" evidence="1">
    <location>
        <position position="292"/>
    </location>
</feature>
<sequence>MEQPSIITGDRQVDALLPAVRSFLSQDTVDYCIDGQVVHGYRSPDCPALWIRDHSDMLRGARYFDPDMTSAVTHFAETQLGNGSFHDFVSCNMDRENWTKYVRVPVEADVEYRWVKALFLAWQATGDDEWMASMLPHAERAMAYIQSHSWRWSQEHGLVKRALTMDTWDFDYVRADQPWLNFQITDETHWGIFHGDNSGYYEAYRCLARLYRHLSDEAAANRWEKEAAQLRQATNDLCWNGSFYAHRVPLDEFRIDGVDESTQLSLSNPMAINRGLASCEQAQAMLDEYIQR</sequence>
<dbReference type="InterPro" id="IPR012341">
    <property type="entry name" value="6hp_glycosidase-like_sf"/>
</dbReference>
<accession>A0A382NKG5</accession>
<proteinExistence type="predicted"/>